<evidence type="ECO:0000256" key="2">
    <source>
        <dbReference type="SAM" id="Phobius"/>
    </source>
</evidence>
<reference evidence="3" key="1">
    <citation type="submission" date="2014-05" db="EMBL/GenBank/DDBJ databases">
        <authorList>
            <person name="Chronopoulou M."/>
        </authorList>
    </citation>
    <scope>NUCLEOTIDE SEQUENCE</scope>
    <source>
        <tissue evidence="3">Whole organism</tissue>
    </source>
</reference>
<name>A0A0K2SWI7_LEPSM</name>
<feature type="compositionally biased region" description="Basic residues" evidence="1">
    <location>
        <begin position="366"/>
        <end position="376"/>
    </location>
</feature>
<dbReference type="AlphaFoldDB" id="A0A0K2SWI7"/>
<proteinExistence type="predicted"/>
<evidence type="ECO:0000313" key="3">
    <source>
        <dbReference type="EMBL" id="CDW17646.1"/>
    </source>
</evidence>
<keyword evidence="2" id="KW-0472">Membrane</keyword>
<feature type="region of interest" description="Disordered" evidence="1">
    <location>
        <begin position="134"/>
        <end position="170"/>
    </location>
</feature>
<organism evidence="3">
    <name type="scientific">Lepeophtheirus salmonis</name>
    <name type="common">Salmon louse</name>
    <name type="synonym">Caligus salmonis</name>
    <dbReference type="NCBI Taxonomy" id="72036"/>
    <lineage>
        <taxon>Eukaryota</taxon>
        <taxon>Metazoa</taxon>
        <taxon>Ecdysozoa</taxon>
        <taxon>Arthropoda</taxon>
        <taxon>Crustacea</taxon>
        <taxon>Multicrustacea</taxon>
        <taxon>Hexanauplia</taxon>
        <taxon>Copepoda</taxon>
        <taxon>Siphonostomatoida</taxon>
        <taxon>Caligidae</taxon>
        <taxon>Lepeophtheirus</taxon>
    </lineage>
</organism>
<feature type="compositionally biased region" description="Basic and acidic residues" evidence="1">
    <location>
        <begin position="134"/>
        <end position="145"/>
    </location>
</feature>
<dbReference type="EMBL" id="HACA01000285">
    <property type="protein sequence ID" value="CDW17646.1"/>
    <property type="molecule type" value="Transcribed_RNA"/>
</dbReference>
<feature type="compositionally biased region" description="Low complexity" evidence="1">
    <location>
        <begin position="266"/>
        <end position="286"/>
    </location>
</feature>
<dbReference type="OrthoDB" id="10687883at2759"/>
<keyword evidence="2" id="KW-0812">Transmembrane</keyword>
<keyword evidence="2" id="KW-1133">Transmembrane helix</keyword>
<feature type="compositionally biased region" description="Polar residues" evidence="1">
    <location>
        <begin position="348"/>
        <end position="359"/>
    </location>
</feature>
<feature type="compositionally biased region" description="Basic residues" evidence="1">
    <location>
        <begin position="299"/>
        <end position="308"/>
    </location>
</feature>
<evidence type="ECO:0000256" key="1">
    <source>
        <dbReference type="SAM" id="MobiDB-lite"/>
    </source>
</evidence>
<protein>
    <submittedName>
        <fullName evidence="3">Uncharacterized protein</fullName>
    </submittedName>
</protein>
<feature type="compositionally biased region" description="Low complexity" evidence="1">
    <location>
        <begin position="309"/>
        <end position="321"/>
    </location>
</feature>
<feature type="non-terminal residue" evidence="3">
    <location>
        <position position="400"/>
    </location>
</feature>
<feature type="compositionally biased region" description="Basic and acidic residues" evidence="1">
    <location>
        <begin position="152"/>
        <end position="162"/>
    </location>
</feature>
<dbReference type="EMBL" id="HACA01000286">
    <property type="protein sequence ID" value="CDW17647.1"/>
    <property type="molecule type" value="Transcribed_RNA"/>
</dbReference>
<feature type="transmembrane region" description="Helical" evidence="2">
    <location>
        <begin position="98"/>
        <end position="120"/>
    </location>
</feature>
<feature type="region of interest" description="Disordered" evidence="1">
    <location>
        <begin position="227"/>
        <end position="400"/>
    </location>
</feature>
<sequence length="400" mass="44609">MSERDLRRTFYRLIDDVVEEPYFIPCSSRHEECYFKPPEFFIPPPPIPPWISTNDEHQSNDDDDNCDPNNNYQIQTCDNSILVDSTSRLQHDDTLQNVLVILVCSILLVVIVLSVAIVIWRRRKRFLRSLMNEEHKSGEDEDHPKLPPSNDIELHENPDGNKHVFSNPNYPQQTINIGGLPFYLLPATKDSNVDECEGSYVSSSVLTVGPIYEDIVENKTPEVLYYNSPIQPSSEQTPPPPLPSGPRGRSNMNISNASPNLPPDSAGPSSHCTTSSSEVSIDSNSSPIKHVVLNPTSGAHHHPHHHPSRPFSTPRTPPARTGGVYYYSDTLRNNHKNGRNPQECESDSGISNSRTSTEEGTPPSRHALRGSGRKHPPPLPPTRRAVDTEVSVKPHKGSVQ</sequence>
<accession>A0A0K2SWI7</accession>
<dbReference type="EMBL" id="HACA01000287">
    <property type="protein sequence ID" value="CDW17648.1"/>
    <property type="molecule type" value="Transcribed_RNA"/>
</dbReference>